<dbReference type="InterPro" id="IPR029139">
    <property type="entry name" value="QueF_N"/>
</dbReference>
<dbReference type="NCBIfam" id="TIGR03138">
    <property type="entry name" value="QueF"/>
    <property type="match status" value="1"/>
</dbReference>
<evidence type="ECO:0000256" key="2">
    <source>
        <dbReference type="ARBA" id="ARBA00022785"/>
    </source>
</evidence>
<comment type="subunit">
    <text evidence="5">Homodimer.</text>
</comment>
<evidence type="ECO:0000259" key="6">
    <source>
        <dbReference type="Pfam" id="PF14819"/>
    </source>
</evidence>
<dbReference type="PANTHER" id="PTHR34354:SF1">
    <property type="entry name" value="NADPH-DEPENDENT 7-CYANO-7-DEAZAGUANINE REDUCTASE"/>
    <property type="match status" value="1"/>
</dbReference>
<keyword evidence="1 5" id="KW-0963">Cytoplasm</keyword>
<keyword evidence="3 5" id="KW-0521">NADP</keyword>
<keyword evidence="4 5" id="KW-0560">Oxidoreductase</keyword>
<evidence type="ECO:0000256" key="1">
    <source>
        <dbReference type="ARBA" id="ARBA00022490"/>
    </source>
</evidence>
<dbReference type="GO" id="GO:0008616">
    <property type="term" value="P:tRNA queuosine(34) biosynthetic process"/>
    <property type="evidence" value="ECO:0007669"/>
    <property type="project" value="UniProtKB-UniRule"/>
</dbReference>
<dbReference type="RefSeq" id="WP_143233982.1">
    <property type="nucleotide sequence ID" value="NZ_VJWL01000001.1"/>
</dbReference>
<feature type="binding site" evidence="5">
    <location>
        <begin position="87"/>
        <end position="89"/>
    </location>
    <ligand>
        <name>substrate</name>
    </ligand>
</feature>
<keyword evidence="8" id="KW-1185">Reference proteome</keyword>
<dbReference type="InterPro" id="IPR050084">
    <property type="entry name" value="NADPH_dep_7-cyano-7-deazaG_red"/>
</dbReference>
<feature type="active site" description="Thioimide intermediate" evidence="5">
    <location>
        <position position="190"/>
    </location>
</feature>
<dbReference type="EMBL" id="VJWL01000001">
    <property type="protein sequence ID" value="TRW49560.1"/>
    <property type="molecule type" value="Genomic_DNA"/>
</dbReference>
<evidence type="ECO:0000256" key="3">
    <source>
        <dbReference type="ARBA" id="ARBA00022857"/>
    </source>
</evidence>
<dbReference type="HAMAP" id="MF_00817">
    <property type="entry name" value="QueF_type2"/>
    <property type="match status" value="1"/>
</dbReference>
<comment type="pathway">
    <text evidence="5">tRNA modification; tRNA-queuosine biosynthesis.</text>
</comment>
<sequence>MPENPEALMQHLSLGQATEYPSGYDPQLLQPVPRQLNRSQIGLTDTSLPFVGRDLWTGYELSWLKPSGVPEVAILEVEVPATSPNLIESKSFKLYLNGFNQSVFASDEAVAEQLQKDLSVCAGSAVQVRIYRLDEYSQRGISQWQGACIDQQEVNANCYDYNPSLLNSLCDPHGEIVTEHLHSHLLKSNCLITNQPDWGSVYIAYQGPKMCQKTLLQYIISFRNHNEFHEQCVERIFTDLMHYGHCHSLVVSARYTRRGGLDINPLRSTHQQQIVANEGELLQGRLVRQ</sequence>
<comment type="catalytic activity">
    <reaction evidence="5">
        <text>7-aminomethyl-7-carbaguanine + 2 NADP(+) = 7-cyano-7-carbaguanine + 2 NADPH + 3 H(+)</text>
        <dbReference type="Rhea" id="RHEA:13409"/>
        <dbReference type="ChEBI" id="CHEBI:15378"/>
        <dbReference type="ChEBI" id="CHEBI:45075"/>
        <dbReference type="ChEBI" id="CHEBI:57783"/>
        <dbReference type="ChEBI" id="CHEBI:58349"/>
        <dbReference type="ChEBI" id="CHEBI:58703"/>
        <dbReference type="EC" id="1.7.1.13"/>
    </reaction>
</comment>
<feature type="binding site" evidence="5">
    <location>
        <begin position="258"/>
        <end position="259"/>
    </location>
    <ligand>
        <name>NADPH</name>
        <dbReference type="ChEBI" id="CHEBI:57783"/>
    </ligand>
</feature>
<dbReference type="InterPro" id="IPR029500">
    <property type="entry name" value="QueF"/>
</dbReference>
<dbReference type="PANTHER" id="PTHR34354">
    <property type="entry name" value="NADPH-DEPENDENT 7-CYANO-7-DEAZAGUANINE REDUCTASE"/>
    <property type="match status" value="1"/>
</dbReference>
<dbReference type="PIRSF" id="PIRSF004750">
    <property type="entry name" value="Nitrile_oxidored_YqcD_prd"/>
    <property type="match status" value="1"/>
</dbReference>
<comment type="function">
    <text evidence="5">Catalyzes the NADPH-dependent reduction of 7-cyano-7-deazaguanine (preQ0) to 7-aminomethyl-7-deazaguanine (preQ1).</text>
</comment>
<dbReference type="Gene3D" id="3.30.1130.10">
    <property type="match status" value="2"/>
</dbReference>
<name>A0A552X3E5_9GAMM</name>
<comment type="caution">
    <text evidence="7">The sequence shown here is derived from an EMBL/GenBank/DDBJ whole genome shotgun (WGS) entry which is preliminary data.</text>
</comment>
<comment type="similarity">
    <text evidence="5">Belongs to the GTP cyclohydrolase I family. QueF type 2 subfamily.</text>
</comment>
<dbReference type="OrthoDB" id="9789995at2"/>
<feature type="domain" description="NADPH-dependent 7-cyano-7-deazaguanine reductase N-terminal" evidence="6">
    <location>
        <begin position="20"/>
        <end position="130"/>
    </location>
</feature>
<gene>
    <name evidence="5 7" type="primary">queF</name>
    <name evidence="7" type="ORF">FM042_01455</name>
</gene>
<protein>
    <recommendedName>
        <fullName evidence="5">NADPH-dependent 7-cyano-7-deazaguanine reductase</fullName>
        <ecNumber evidence="5">1.7.1.13</ecNumber>
    </recommendedName>
    <alternativeName>
        <fullName evidence="5">7-cyano-7-carbaguanine reductase</fullName>
    </alternativeName>
    <alternativeName>
        <fullName evidence="5">NADPH-dependent nitrile oxidoreductase</fullName>
    </alternativeName>
    <alternativeName>
        <fullName evidence="5">PreQ(0) reductase</fullName>
    </alternativeName>
</protein>
<proteinExistence type="inferred from homology"/>
<feature type="binding site" evidence="5">
    <location>
        <begin position="89"/>
        <end position="90"/>
    </location>
    <ligand>
        <name>NADPH</name>
        <dbReference type="ChEBI" id="CHEBI:57783"/>
    </ligand>
</feature>
<dbReference type="InterPro" id="IPR043133">
    <property type="entry name" value="GTP-CH-I_C/QueF"/>
</dbReference>
<dbReference type="GO" id="GO:0033739">
    <property type="term" value="F:preQ1 synthase activity"/>
    <property type="evidence" value="ECO:0007669"/>
    <property type="project" value="UniProtKB-UniRule"/>
</dbReference>
<evidence type="ECO:0000313" key="8">
    <source>
        <dbReference type="Proteomes" id="UP000320359"/>
    </source>
</evidence>
<dbReference type="Proteomes" id="UP000320359">
    <property type="component" value="Unassembled WGS sequence"/>
</dbReference>
<feature type="active site" description="Proton donor" evidence="5">
    <location>
        <position position="197"/>
    </location>
</feature>
<evidence type="ECO:0000256" key="4">
    <source>
        <dbReference type="ARBA" id="ARBA00023002"/>
    </source>
</evidence>
<dbReference type="Pfam" id="PF14489">
    <property type="entry name" value="QueF"/>
    <property type="match status" value="1"/>
</dbReference>
<comment type="subcellular location">
    <subcellularLocation>
        <location evidence="5">Cytoplasm</location>
    </subcellularLocation>
</comment>
<feature type="binding site" evidence="5">
    <location>
        <begin position="229"/>
        <end position="230"/>
    </location>
    <ligand>
        <name>substrate</name>
    </ligand>
</feature>
<dbReference type="Pfam" id="PF14819">
    <property type="entry name" value="QueF_N"/>
    <property type="match status" value="1"/>
</dbReference>
<evidence type="ECO:0000256" key="5">
    <source>
        <dbReference type="HAMAP-Rule" id="MF_00817"/>
    </source>
</evidence>
<organism evidence="7 8">
    <name type="scientific">Aliidiomarina halalkaliphila</name>
    <dbReference type="NCBI Taxonomy" id="2593535"/>
    <lineage>
        <taxon>Bacteria</taxon>
        <taxon>Pseudomonadati</taxon>
        <taxon>Pseudomonadota</taxon>
        <taxon>Gammaproteobacteria</taxon>
        <taxon>Alteromonadales</taxon>
        <taxon>Idiomarinaceae</taxon>
        <taxon>Aliidiomarina</taxon>
    </lineage>
</organism>
<dbReference type="SUPFAM" id="SSF55620">
    <property type="entry name" value="Tetrahydrobiopterin biosynthesis enzymes-like"/>
    <property type="match status" value="1"/>
</dbReference>
<keyword evidence="2 5" id="KW-0671">Queuosine biosynthesis</keyword>
<dbReference type="GO" id="GO:0005737">
    <property type="term" value="C:cytoplasm"/>
    <property type="evidence" value="ECO:0007669"/>
    <property type="project" value="UniProtKB-SubCell"/>
</dbReference>
<evidence type="ECO:0000313" key="7">
    <source>
        <dbReference type="EMBL" id="TRW49560.1"/>
    </source>
</evidence>
<reference evidence="7 8" key="1">
    <citation type="submission" date="2019-07" db="EMBL/GenBank/DDBJ databases">
        <authorList>
            <person name="Yang M."/>
            <person name="Zhao D."/>
            <person name="Xiang H."/>
        </authorList>
    </citation>
    <scope>NUCLEOTIDE SEQUENCE [LARGE SCALE GENOMIC DNA]</scope>
    <source>
        <strain evidence="7 8">IM1326</strain>
    </source>
</reference>
<dbReference type="AlphaFoldDB" id="A0A552X3E5"/>
<dbReference type="EC" id="1.7.1.13" evidence="5"/>
<accession>A0A552X3E5</accession>
<dbReference type="UniPathway" id="UPA00392"/>
<dbReference type="InterPro" id="IPR016428">
    <property type="entry name" value="QueF_type2"/>
</dbReference>